<organism evidence="2 3">
    <name type="scientific">Sphagnurus paluster</name>
    <dbReference type="NCBI Taxonomy" id="117069"/>
    <lineage>
        <taxon>Eukaryota</taxon>
        <taxon>Fungi</taxon>
        <taxon>Dikarya</taxon>
        <taxon>Basidiomycota</taxon>
        <taxon>Agaricomycotina</taxon>
        <taxon>Agaricomycetes</taxon>
        <taxon>Agaricomycetidae</taxon>
        <taxon>Agaricales</taxon>
        <taxon>Tricholomatineae</taxon>
        <taxon>Lyophyllaceae</taxon>
        <taxon>Sphagnurus</taxon>
    </lineage>
</organism>
<accession>A0A9P7GKY5</accession>
<name>A0A9P7GKY5_9AGAR</name>
<dbReference type="AlphaFoldDB" id="A0A9P7GKY5"/>
<evidence type="ECO:0000313" key="2">
    <source>
        <dbReference type="EMBL" id="KAG5651983.1"/>
    </source>
</evidence>
<comment type="caution">
    <text evidence="2">The sequence shown here is derived from an EMBL/GenBank/DDBJ whole genome shotgun (WGS) entry which is preliminary data.</text>
</comment>
<dbReference type="EMBL" id="JABCKI010000175">
    <property type="protein sequence ID" value="KAG5651983.1"/>
    <property type="molecule type" value="Genomic_DNA"/>
</dbReference>
<keyword evidence="3" id="KW-1185">Reference proteome</keyword>
<sequence length="96" mass="10559">MWGSIFVTNHALAFLKGMLVQFLVATDDVGNNDNRLTVHLQHSKFVADVDDIVACFDKTTKLRFRNSSEPAFIKFGSRGDKDCAVGITAGQLKLKG</sequence>
<reference evidence="2" key="1">
    <citation type="submission" date="2021-02" db="EMBL/GenBank/DDBJ databases">
        <authorList>
            <person name="Nieuwenhuis M."/>
            <person name="Van De Peppel L.J.J."/>
        </authorList>
    </citation>
    <scope>NUCLEOTIDE SEQUENCE</scope>
    <source>
        <strain evidence="2">D49</strain>
    </source>
</reference>
<gene>
    <name evidence="2" type="ORF">H0H81_006725</name>
</gene>
<evidence type="ECO:0000313" key="3">
    <source>
        <dbReference type="Proteomes" id="UP000717328"/>
    </source>
</evidence>
<protein>
    <submittedName>
        <fullName evidence="2">Uncharacterized protein</fullName>
    </submittedName>
</protein>
<feature type="chain" id="PRO_5040407084" evidence="1">
    <location>
        <begin position="26"/>
        <end position="96"/>
    </location>
</feature>
<keyword evidence="1" id="KW-0732">Signal</keyword>
<feature type="signal peptide" evidence="1">
    <location>
        <begin position="1"/>
        <end position="25"/>
    </location>
</feature>
<evidence type="ECO:0000256" key="1">
    <source>
        <dbReference type="SAM" id="SignalP"/>
    </source>
</evidence>
<reference evidence="2" key="2">
    <citation type="submission" date="2021-10" db="EMBL/GenBank/DDBJ databases">
        <title>Phylogenomics reveals ancestral predisposition of the termite-cultivated fungus Termitomyces towards a domesticated lifestyle.</title>
        <authorList>
            <person name="Auxier B."/>
            <person name="Grum-Grzhimaylo A."/>
            <person name="Cardenas M.E."/>
            <person name="Lodge J.D."/>
            <person name="Laessoe T."/>
            <person name="Pedersen O."/>
            <person name="Smith M.E."/>
            <person name="Kuyper T.W."/>
            <person name="Franco-Molano E.A."/>
            <person name="Baroni T.J."/>
            <person name="Aanen D.K."/>
        </authorList>
    </citation>
    <scope>NUCLEOTIDE SEQUENCE</scope>
    <source>
        <strain evidence="2">D49</strain>
    </source>
</reference>
<proteinExistence type="predicted"/>
<dbReference type="Proteomes" id="UP000717328">
    <property type="component" value="Unassembled WGS sequence"/>
</dbReference>
<dbReference type="OrthoDB" id="2963168at2759"/>